<evidence type="ECO:0000256" key="2">
    <source>
        <dbReference type="SAM" id="MobiDB-lite"/>
    </source>
</evidence>
<evidence type="ECO:0000256" key="1">
    <source>
        <dbReference type="SAM" id="Coils"/>
    </source>
</evidence>
<evidence type="ECO:0000313" key="4">
    <source>
        <dbReference type="Proteomes" id="UP001498398"/>
    </source>
</evidence>
<keyword evidence="1" id="KW-0175">Coiled coil</keyword>
<dbReference type="PANTHER" id="PTHR33096:SF1">
    <property type="entry name" value="CXC1-LIKE CYSTEINE CLUSTER ASSOCIATED WITH KDZ TRANSPOSASES DOMAIN-CONTAINING PROTEIN"/>
    <property type="match status" value="1"/>
</dbReference>
<name>A0ABR1IYG6_9AGAR</name>
<feature type="region of interest" description="Disordered" evidence="2">
    <location>
        <begin position="1"/>
        <end position="40"/>
    </location>
</feature>
<feature type="region of interest" description="Disordered" evidence="2">
    <location>
        <begin position="418"/>
        <end position="443"/>
    </location>
</feature>
<dbReference type="PANTHER" id="PTHR33096">
    <property type="entry name" value="CXC2 DOMAIN-CONTAINING PROTEIN"/>
    <property type="match status" value="1"/>
</dbReference>
<dbReference type="EMBL" id="JBANRG010000059">
    <property type="protein sequence ID" value="KAK7442270.1"/>
    <property type="molecule type" value="Genomic_DNA"/>
</dbReference>
<dbReference type="Pfam" id="PF18758">
    <property type="entry name" value="KDZ"/>
    <property type="match status" value="1"/>
</dbReference>
<dbReference type="Proteomes" id="UP001498398">
    <property type="component" value="Unassembled WGS sequence"/>
</dbReference>
<feature type="compositionally biased region" description="Polar residues" evidence="2">
    <location>
        <begin position="81"/>
        <end position="92"/>
    </location>
</feature>
<gene>
    <name evidence="3" type="ORF">VKT23_016242</name>
</gene>
<evidence type="ECO:0008006" key="5">
    <source>
        <dbReference type="Google" id="ProtNLM"/>
    </source>
</evidence>
<evidence type="ECO:0000313" key="3">
    <source>
        <dbReference type="EMBL" id="KAK7442270.1"/>
    </source>
</evidence>
<reference evidence="3 4" key="1">
    <citation type="submission" date="2024-01" db="EMBL/GenBank/DDBJ databases">
        <title>A draft genome for the cacao thread blight pathogen Marasmiellus scandens.</title>
        <authorList>
            <person name="Baruah I.K."/>
            <person name="Leung J."/>
            <person name="Bukari Y."/>
            <person name="Amoako-Attah I."/>
            <person name="Meinhardt L.W."/>
            <person name="Bailey B.A."/>
            <person name="Cohen S.P."/>
        </authorList>
    </citation>
    <scope>NUCLEOTIDE SEQUENCE [LARGE SCALE GENOMIC DNA]</scope>
    <source>
        <strain evidence="3 4">GH-19</strain>
    </source>
</reference>
<proteinExistence type="predicted"/>
<feature type="region of interest" description="Disordered" evidence="2">
    <location>
        <begin position="79"/>
        <end position="113"/>
    </location>
</feature>
<dbReference type="InterPro" id="IPR040521">
    <property type="entry name" value="KDZ"/>
</dbReference>
<comment type="caution">
    <text evidence="3">The sequence shown here is derived from an EMBL/GenBank/DDBJ whole genome shotgun (WGS) entry which is preliminary data.</text>
</comment>
<sequence>MTSRRRTTKEKPPKLSVAAYRPTLQDPATNPPTRRGPRPLVYLNQGRYLTQNPRLPRLRGQIGLNGDHPAEFEEEHPITAVPTTQETDTNLDSAPLEPFSPETPVSPSKPVHKKKKERQWKRWLKEVIPSLVEPYMELLQRTDNLHLTASLRLLDCCSCNNGGRFLDIAVIRFTGIEKISVWFCSSCCPTAPQLIESGLFPCAPFVPSLCVDVHMLDFLARLFLRISPNVTAWCGALEDFLRQQGYWLQGQDPLRRRFGNCLLWFNSLQDAVRARVKSGLEAIRTEQLQQSNDISGDPPRAPAAKGVSDPDEVTPVANGQQKRKHTEETLVYGPPPPPSLPSRASAYLRSRCAICFGGTSNPKASDQEKAGPRVIVTLDACFTHKHNRQSSRDPPRLHPDTMYIPEDEVHKWEAVVNAARPPKPTKRPKPGQDLSPEDDHYEHGMRVPKSALDGCLGSFTAAQETISSSSSSDKFDKTADAGMFCQHDVVLFMVAINSPGEWQYYMLALIAELFKHIPVDWTVGILYDIGCQTERSCRKWGFLKEYLKRIIWAVGVGSGFVMVKVVSVAGVVYDTWWLTLELSGIIFTSTRSTPNCISITNRLSGMQQSGYNEKHVNVLAGDLRRSMNCKEAAKTWHFSRFSGRNRSRRRLNPCPVRFTFPVIDKTFSELTSHIFFSGQKRNAAKAAVQEALRLNEALDVWEKRIADLENAILSKTSERYQTVTAYDDLIKARKSRDEARARLSQKEHSLGTSDKAELRKLMNDPYTTKRLNALAVKTRLRQKLEAQKFALTRLERCFRKQQSEQKLHDHTRDSVQCRDPSILTLATKYNNLCSEICHLIDRGKASTHAVYPIKIDKSTLFDLDTNEDIWQNVGLTDNGDQPPPPWMVDENVRKGIRAMLELDRCTEEHARLQIQRQSLQEWFVEEWQILMIALERAKGSIGLRHQLEMHKQFLLRLCVTWEQALVELSDGSSSFWGPSSDELKTVRREVLLDAVGMDEEDDFGGAYLEDVEVGLTEQLDTRDIADSYREMESNDM</sequence>
<protein>
    <recommendedName>
        <fullName evidence="5">CxC1-like cysteine cluster associated with KDZ transposases domain-containing protein</fullName>
    </recommendedName>
</protein>
<accession>A0ABR1IYG6</accession>
<feature type="region of interest" description="Disordered" evidence="2">
    <location>
        <begin position="287"/>
        <end position="338"/>
    </location>
</feature>
<organism evidence="3 4">
    <name type="scientific">Marasmiellus scandens</name>
    <dbReference type="NCBI Taxonomy" id="2682957"/>
    <lineage>
        <taxon>Eukaryota</taxon>
        <taxon>Fungi</taxon>
        <taxon>Dikarya</taxon>
        <taxon>Basidiomycota</taxon>
        <taxon>Agaricomycotina</taxon>
        <taxon>Agaricomycetes</taxon>
        <taxon>Agaricomycetidae</taxon>
        <taxon>Agaricales</taxon>
        <taxon>Marasmiineae</taxon>
        <taxon>Omphalotaceae</taxon>
        <taxon>Marasmiellus</taxon>
    </lineage>
</organism>
<feature type="coiled-coil region" evidence="1">
    <location>
        <begin position="684"/>
        <end position="718"/>
    </location>
</feature>
<keyword evidence="4" id="KW-1185">Reference proteome</keyword>